<protein>
    <recommendedName>
        <fullName evidence="2">Polymerase nucleotidyl transferase domain-containing protein</fullName>
    </recommendedName>
</protein>
<proteinExistence type="predicted"/>
<sequence>MRFRDRDAPVTPEGLIFRTYGYDHPPDSCFCDLEYASESIYTTKDLKAIRTGLSTNFYKFYLDGGLKFARNHEPPFVLFHEPMGLEMVGVKAEQLSGVMCPDKRLKELLDEENDHLVETARDVLDLVLERSSLRLHDFGVFGSLAHGFYHPQYSDVDLI</sequence>
<reference evidence="1" key="1">
    <citation type="journal article" date="2014" name="Front. Microbiol.">
        <title>High frequency of phylogenetically diverse reductive dehalogenase-homologous genes in deep subseafloor sedimentary metagenomes.</title>
        <authorList>
            <person name="Kawai M."/>
            <person name="Futagami T."/>
            <person name="Toyoda A."/>
            <person name="Takaki Y."/>
            <person name="Nishi S."/>
            <person name="Hori S."/>
            <person name="Arai W."/>
            <person name="Tsubouchi T."/>
            <person name="Morono Y."/>
            <person name="Uchiyama I."/>
            <person name="Ito T."/>
            <person name="Fujiyama A."/>
            <person name="Inagaki F."/>
            <person name="Takami H."/>
        </authorList>
    </citation>
    <scope>NUCLEOTIDE SEQUENCE</scope>
    <source>
        <strain evidence="1">Expedition CK06-06</strain>
    </source>
</reference>
<dbReference type="AlphaFoldDB" id="X0TDQ5"/>
<accession>X0TDQ5</accession>
<gene>
    <name evidence="1" type="ORF">S01H1_28768</name>
</gene>
<evidence type="ECO:0000313" key="1">
    <source>
        <dbReference type="EMBL" id="GAF86312.1"/>
    </source>
</evidence>
<name>X0TDQ5_9ZZZZ</name>
<organism evidence="1">
    <name type="scientific">marine sediment metagenome</name>
    <dbReference type="NCBI Taxonomy" id="412755"/>
    <lineage>
        <taxon>unclassified sequences</taxon>
        <taxon>metagenomes</taxon>
        <taxon>ecological metagenomes</taxon>
    </lineage>
</organism>
<evidence type="ECO:0008006" key="2">
    <source>
        <dbReference type="Google" id="ProtNLM"/>
    </source>
</evidence>
<feature type="non-terminal residue" evidence="1">
    <location>
        <position position="159"/>
    </location>
</feature>
<dbReference type="EMBL" id="BARS01017603">
    <property type="protein sequence ID" value="GAF86312.1"/>
    <property type="molecule type" value="Genomic_DNA"/>
</dbReference>
<comment type="caution">
    <text evidence="1">The sequence shown here is derived from an EMBL/GenBank/DDBJ whole genome shotgun (WGS) entry which is preliminary data.</text>
</comment>